<evidence type="ECO:0000313" key="8">
    <source>
        <dbReference type="Proteomes" id="UP001642409"/>
    </source>
</evidence>
<dbReference type="PANTHER" id="PTHR16201:SF34">
    <property type="entry name" value="LYSOSOMAL AMINO ACID TRANSPORTER 1"/>
    <property type="match status" value="1"/>
</dbReference>
<name>A0ABP1HW87_9EUKA</name>
<feature type="region of interest" description="Disordered" evidence="5">
    <location>
        <begin position="287"/>
        <end position="311"/>
    </location>
</feature>
<feature type="transmembrane region" description="Helical" evidence="6">
    <location>
        <begin position="93"/>
        <end position="110"/>
    </location>
</feature>
<protein>
    <submittedName>
        <fullName evidence="7">Seven_transmembrane protein 1</fullName>
    </submittedName>
</protein>
<gene>
    <name evidence="7" type="ORF">HINF_LOCUS18472</name>
</gene>
<accession>A0ABP1HW87</accession>
<reference evidence="7 8" key="1">
    <citation type="submission" date="2024-07" db="EMBL/GenBank/DDBJ databases">
        <authorList>
            <person name="Akdeniz Z."/>
        </authorList>
    </citation>
    <scope>NUCLEOTIDE SEQUENCE [LARGE SCALE GENOMIC DNA]</scope>
</reference>
<keyword evidence="8" id="KW-1185">Reference proteome</keyword>
<evidence type="ECO:0000256" key="4">
    <source>
        <dbReference type="ARBA" id="ARBA00023136"/>
    </source>
</evidence>
<feature type="transmembrane region" description="Helical" evidence="6">
    <location>
        <begin position="243"/>
        <end position="263"/>
    </location>
</feature>
<evidence type="ECO:0000256" key="5">
    <source>
        <dbReference type="SAM" id="MobiDB-lite"/>
    </source>
</evidence>
<evidence type="ECO:0000313" key="7">
    <source>
        <dbReference type="EMBL" id="CAL6003578.1"/>
    </source>
</evidence>
<feature type="transmembrane region" description="Helical" evidence="6">
    <location>
        <begin position="131"/>
        <end position="154"/>
    </location>
</feature>
<dbReference type="Gene3D" id="1.20.1280.290">
    <property type="match status" value="2"/>
</dbReference>
<organism evidence="7 8">
    <name type="scientific">Hexamita inflata</name>
    <dbReference type="NCBI Taxonomy" id="28002"/>
    <lineage>
        <taxon>Eukaryota</taxon>
        <taxon>Metamonada</taxon>
        <taxon>Diplomonadida</taxon>
        <taxon>Hexamitidae</taxon>
        <taxon>Hexamitinae</taxon>
        <taxon>Hexamita</taxon>
    </lineage>
</organism>
<dbReference type="Proteomes" id="UP001642409">
    <property type="component" value="Unassembled WGS sequence"/>
</dbReference>
<feature type="transmembrane region" description="Helical" evidence="6">
    <location>
        <begin position="65"/>
        <end position="87"/>
    </location>
</feature>
<dbReference type="Pfam" id="PF04193">
    <property type="entry name" value="PQ-loop"/>
    <property type="match status" value="2"/>
</dbReference>
<dbReference type="SMART" id="SM00679">
    <property type="entry name" value="CTNS"/>
    <property type="match status" value="2"/>
</dbReference>
<keyword evidence="2 6" id="KW-0812">Transmembrane</keyword>
<keyword evidence="4 6" id="KW-0472">Membrane</keyword>
<evidence type="ECO:0000256" key="6">
    <source>
        <dbReference type="SAM" id="Phobius"/>
    </source>
</evidence>
<dbReference type="InterPro" id="IPR051415">
    <property type="entry name" value="LAAT-1"/>
</dbReference>
<dbReference type="InterPro" id="IPR006603">
    <property type="entry name" value="PQ-loop_rpt"/>
</dbReference>
<evidence type="ECO:0000256" key="2">
    <source>
        <dbReference type="ARBA" id="ARBA00022692"/>
    </source>
</evidence>
<dbReference type="EMBL" id="CAXDID020000047">
    <property type="protein sequence ID" value="CAL6003578.1"/>
    <property type="molecule type" value="Genomic_DNA"/>
</dbReference>
<evidence type="ECO:0000256" key="1">
    <source>
        <dbReference type="ARBA" id="ARBA00004141"/>
    </source>
</evidence>
<proteinExistence type="predicted"/>
<dbReference type="PANTHER" id="PTHR16201">
    <property type="entry name" value="SEVEN TRANSMEMBRANE PROTEIN 1-RELATED"/>
    <property type="match status" value="1"/>
</dbReference>
<feature type="transmembrane region" description="Helical" evidence="6">
    <location>
        <begin position="213"/>
        <end position="231"/>
    </location>
</feature>
<comment type="caution">
    <text evidence="7">The sequence shown here is derived from an EMBL/GenBank/DDBJ whole genome shotgun (WGS) entry which is preliminary data.</text>
</comment>
<evidence type="ECO:0000256" key="3">
    <source>
        <dbReference type="ARBA" id="ARBA00022989"/>
    </source>
</evidence>
<sequence>MICKCANKPYNMLIATVFGLCIDSSLKLASFWFGWISVVCWFIAYFPQIRLTFLLKKSEALSTSFLIFWIVGDICNVSAVFILNSLFTQKVLVSFYIITDTVLIIEHVFFTCSKKKYMPQNTKVSCLEWTIYVVFLVYIFNDMFIYGAVGFVQLSQYEEKYDYCPVQPEVSEQSKVIGLILAYIAAACYISAKPGQIVKNYKRKSVQGLSLGLVISTCIGNVTQTLSVALYNKEYILQKLPFIIMYAIPAIFDFTILYQFYAYQSGRKERKYQKHDNQMMMSVEQMDDVKSTDTLRHDRSHSLNDQSSEIK</sequence>
<comment type="subcellular location">
    <subcellularLocation>
        <location evidence="1">Membrane</location>
        <topology evidence="1">Multi-pass membrane protein</topology>
    </subcellularLocation>
</comment>
<feature type="transmembrane region" description="Helical" evidence="6">
    <location>
        <begin position="32"/>
        <end position="53"/>
    </location>
</feature>
<keyword evidence="3 6" id="KW-1133">Transmembrane helix</keyword>